<dbReference type="InterPro" id="IPR006115">
    <property type="entry name" value="6PGDH_NADP-bd"/>
</dbReference>
<feature type="domain" description="6-phosphogluconate dehydrogenase NADP-binding" evidence="3">
    <location>
        <begin position="1"/>
        <end position="153"/>
    </location>
</feature>
<dbReference type="Gene3D" id="3.40.50.720">
    <property type="entry name" value="NAD(P)-binding Rossmann-like Domain"/>
    <property type="match status" value="1"/>
</dbReference>
<dbReference type="GO" id="GO:0016491">
    <property type="term" value="F:oxidoreductase activity"/>
    <property type="evidence" value="ECO:0007669"/>
    <property type="project" value="UniProtKB-KW"/>
</dbReference>
<dbReference type="SUPFAM" id="SSF51735">
    <property type="entry name" value="NAD(P)-binding Rossmann-fold domains"/>
    <property type="match status" value="1"/>
</dbReference>
<dbReference type="Pfam" id="PF21761">
    <property type="entry name" value="RedAm-like_C"/>
    <property type="match status" value="1"/>
</dbReference>
<dbReference type="GO" id="GO:0050661">
    <property type="term" value="F:NADP binding"/>
    <property type="evidence" value="ECO:0007669"/>
    <property type="project" value="InterPro"/>
</dbReference>
<evidence type="ECO:0000313" key="5">
    <source>
        <dbReference type="EMBL" id="OKH96858.1"/>
    </source>
</evidence>
<comment type="similarity">
    <text evidence="1">Belongs to the HIBADH-related family.</text>
</comment>
<dbReference type="Proteomes" id="UP000186455">
    <property type="component" value="Unassembled WGS sequence"/>
</dbReference>
<dbReference type="InterPro" id="IPR013328">
    <property type="entry name" value="6PGD_dom2"/>
</dbReference>
<evidence type="ECO:0000313" key="6">
    <source>
        <dbReference type="Proteomes" id="UP000186455"/>
    </source>
</evidence>
<dbReference type="InterPro" id="IPR051265">
    <property type="entry name" value="HIBADH-related_NP60_sf"/>
</dbReference>
<gene>
    <name evidence="5" type="ORF">AB852_08420</name>
</gene>
<keyword evidence="6" id="KW-1185">Reference proteome</keyword>
<dbReference type="PANTHER" id="PTHR43580">
    <property type="entry name" value="OXIDOREDUCTASE GLYR1-RELATED"/>
    <property type="match status" value="1"/>
</dbReference>
<evidence type="ECO:0000259" key="4">
    <source>
        <dbReference type="Pfam" id="PF21761"/>
    </source>
</evidence>
<evidence type="ECO:0000256" key="1">
    <source>
        <dbReference type="ARBA" id="ARBA00009080"/>
    </source>
</evidence>
<dbReference type="Gene3D" id="1.10.1040.10">
    <property type="entry name" value="N-(1-d-carboxylethyl)-l-norvaline Dehydrogenase, domain 2"/>
    <property type="match status" value="1"/>
</dbReference>
<dbReference type="Pfam" id="PF03446">
    <property type="entry name" value="NAD_binding_2"/>
    <property type="match status" value="1"/>
</dbReference>
<accession>A0A1Q4VGD7</accession>
<evidence type="ECO:0000256" key="2">
    <source>
        <dbReference type="ARBA" id="ARBA00023002"/>
    </source>
</evidence>
<keyword evidence="2" id="KW-0560">Oxidoreductase</keyword>
<organism evidence="5 6">
    <name type="scientific">Streptomyces uncialis</name>
    <dbReference type="NCBI Taxonomy" id="1048205"/>
    <lineage>
        <taxon>Bacteria</taxon>
        <taxon>Bacillati</taxon>
        <taxon>Actinomycetota</taxon>
        <taxon>Actinomycetes</taxon>
        <taxon>Kitasatosporales</taxon>
        <taxon>Streptomycetaceae</taxon>
        <taxon>Streptomyces</taxon>
    </lineage>
</organism>
<evidence type="ECO:0000259" key="3">
    <source>
        <dbReference type="Pfam" id="PF03446"/>
    </source>
</evidence>
<name>A0A1Q4VGD7_9ACTN</name>
<dbReference type="PIRSF" id="PIRSF000103">
    <property type="entry name" value="HIBADH"/>
    <property type="match status" value="1"/>
</dbReference>
<reference evidence="5 6" key="1">
    <citation type="submission" date="2015-06" db="EMBL/GenBank/DDBJ databases">
        <title>Cloning and characterization of the uncialamcin biosynthetic gene cluster.</title>
        <authorList>
            <person name="Yan X."/>
            <person name="Huang T."/>
            <person name="Ge H."/>
            <person name="Shen B."/>
        </authorList>
    </citation>
    <scope>NUCLEOTIDE SEQUENCE [LARGE SCALE GENOMIC DNA]</scope>
    <source>
        <strain evidence="5 6">DCA2648</strain>
    </source>
</reference>
<comment type="caution">
    <text evidence="5">The sequence shown here is derived from an EMBL/GenBank/DDBJ whole genome shotgun (WGS) entry which is preliminary data.</text>
</comment>
<dbReference type="STRING" id="1048205.AB852_08420"/>
<dbReference type="InterPro" id="IPR036291">
    <property type="entry name" value="NAD(P)-bd_dom_sf"/>
</dbReference>
<dbReference type="EMBL" id="LFBV01000001">
    <property type="protein sequence ID" value="OKH96858.1"/>
    <property type="molecule type" value="Genomic_DNA"/>
</dbReference>
<feature type="domain" description="NADPH-dependent reductive aminase-like C-terminal" evidence="4">
    <location>
        <begin position="156"/>
        <end position="280"/>
    </location>
</feature>
<proteinExistence type="inferred from homology"/>
<dbReference type="InterPro" id="IPR015815">
    <property type="entry name" value="HIBADH-related"/>
</dbReference>
<sequence length="285" mass="29615">MLGLGAMGRALAAAFLRAGHPTTVWNRSPGRADELVAQGATEAATAAEAVRASPLVVLIVLDHKAVTAVTEAIADDLPGRTLVNLTADTPDRARETAAWAADRGIDYLDGSVMVPVDVIGTPHALLFHAGPRELFDRYAGTLGALGGRIEYVGAEYGLAAAYDLALLDYFYASMSGLVHAFALAEAEGADPLAIGPFFDSITAIMPPIAAEMASEVASGEYPGGGANLGMMAATVEHLVEVSEHRRLDTGVLHAIKSVADRTLAAGRAKEGWTATVDVVRPADRS</sequence>
<protein>
    <submittedName>
        <fullName evidence="5">Dehydrogenase</fullName>
    </submittedName>
</protein>
<dbReference type="AlphaFoldDB" id="A0A1Q4VGD7"/>
<dbReference type="InterPro" id="IPR048666">
    <property type="entry name" value="RedAm-like_C"/>
</dbReference>
<dbReference type="PANTHER" id="PTHR43580:SF2">
    <property type="entry name" value="CYTOKINE-LIKE NUCLEAR FACTOR N-PAC"/>
    <property type="match status" value="1"/>
</dbReference>